<accession>A0A812QZL0</accession>
<feature type="region of interest" description="Disordered" evidence="1">
    <location>
        <begin position="280"/>
        <end position="302"/>
    </location>
</feature>
<evidence type="ECO:0000256" key="1">
    <source>
        <dbReference type="SAM" id="MobiDB-lite"/>
    </source>
</evidence>
<dbReference type="OrthoDB" id="409076at2759"/>
<protein>
    <submittedName>
        <fullName evidence="3">ANK1 protein</fullName>
    </submittedName>
</protein>
<feature type="domain" description="DUF4116" evidence="2">
    <location>
        <begin position="65"/>
        <end position="99"/>
    </location>
</feature>
<evidence type="ECO:0000313" key="4">
    <source>
        <dbReference type="Proteomes" id="UP000604046"/>
    </source>
</evidence>
<feature type="compositionally biased region" description="Basic and acidic residues" evidence="1">
    <location>
        <begin position="280"/>
        <end position="290"/>
    </location>
</feature>
<dbReference type="Proteomes" id="UP000604046">
    <property type="component" value="Unassembled WGS sequence"/>
</dbReference>
<sequence length="422" mass="45643">MGCGASAETRAQASAAEAEATPAACDGAEGAGRGSPKASEASASASEEARRRVLEEIRGGDALLALLNAPANLRNDREVVLAAVKKKSNALQFAPEVLRGDREVVLAAVERSGGALQYASEALKGDREVVLAAVKEDGFALNLASEELWADRSFLLEAVEATRAWWLVKIAAEALRADESFVEQCKAAAGTGLVFTFYDSYNCCECMRMLFPTTGASVPGGAAYDHVMEKLNSLKRAEYGSTATVWFDEDPVFGHSADDGRWSHPSSDCGRDMVPVPPMEGRDAKWRSTVDSRSASLEPEEGKPYPCWCCHWLREVRKHHQAGEVICCAVSNIYIPDWVDKYGAGSSELADADAEEQGLPKEVFKHGKPASWGEGTICIAGETYQRRAPVHPRTGKPLGVGCRWERQALDGMDFPVYAFFMP</sequence>
<feature type="region of interest" description="Disordered" evidence="1">
    <location>
        <begin position="1"/>
        <end position="46"/>
    </location>
</feature>
<gene>
    <name evidence="3" type="primary">ANK1</name>
    <name evidence="3" type="ORF">SNAT2548_LOCUS22375</name>
</gene>
<feature type="domain" description="DUF4116" evidence="2">
    <location>
        <begin position="101"/>
        <end position="148"/>
    </location>
</feature>
<reference evidence="3" key="1">
    <citation type="submission" date="2021-02" db="EMBL/GenBank/DDBJ databases">
        <authorList>
            <person name="Dougan E. K."/>
            <person name="Rhodes N."/>
            <person name="Thang M."/>
            <person name="Chan C."/>
        </authorList>
    </citation>
    <scope>NUCLEOTIDE SEQUENCE</scope>
</reference>
<evidence type="ECO:0000313" key="3">
    <source>
        <dbReference type="EMBL" id="CAE7411371.1"/>
    </source>
</evidence>
<dbReference type="Pfam" id="PF13475">
    <property type="entry name" value="DUF4116"/>
    <property type="match status" value="2"/>
</dbReference>
<keyword evidence="4" id="KW-1185">Reference proteome</keyword>
<evidence type="ECO:0000259" key="2">
    <source>
        <dbReference type="Pfam" id="PF13475"/>
    </source>
</evidence>
<dbReference type="EMBL" id="CAJNDS010002286">
    <property type="protein sequence ID" value="CAE7411371.1"/>
    <property type="molecule type" value="Genomic_DNA"/>
</dbReference>
<dbReference type="AlphaFoldDB" id="A0A812QZL0"/>
<organism evidence="3 4">
    <name type="scientific">Symbiodinium natans</name>
    <dbReference type="NCBI Taxonomy" id="878477"/>
    <lineage>
        <taxon>Eukaryota</taxon>
        <taxon>Sar</taxon>
        <taxon>Alveolata</taxon>
        <taxon>Dinophyceae</taxon>
        <taxon>Suessiales</taxon>
        <taxon>Symbiodiniaceae</taxon>
        <taxon>Symbiodinium</taxon>
    </lineage>
</organism>
<proteinExistence type="predicted"/>
<dbReference type="InterPro" id="IPR025197">
    <property type="entry name" value="DUF4116"/>
</dbReference>
<comment type="caution">
    <text evidence="3">The sequence shown here is derived from an EMBL/GenBank/DDBJ whole genome shotgun (WGS) entry which is preliminary data.</text>
</comment>
<name>A0A812QZL0_9DINO</name>
<feature type="compositionally biased region" description="Low complexity" evidence="1">
    <location>
        <begin position="1"/>
        <end position="28"/>
    </location>
</feature>